<keyword evidence="1" id="KW-0812">Transmembrane</keyword>
<dbReference type="InterPro" id="IPR025646">
    <property type="entry name" value="DUF4350"/>
</dbReference>
<evidence type="ECO:0000313" key="3">
    <source>
        <dbReference type="EMBL" id="AWG25699.1"/>
    </source>
</evidence>
<keyword evidence="1" id="KW-0472">Membrane</keyword>
<feature type="transmembrane region" description="Helical" evidence="1">
    <location>
        <begin position="268"/>
        <end position="285"/>
    </location>
</feature>
<evidence type="ECO:0000313" key="4">
    <source>
        <dbReference type="Proteomes" id="UP000244677"/>
    </source>
</evidence>
<keyword evidence="1" id="KW-1133">Transmembrane helix</keyword>
<dbReference type="OrthoDB" id="1111222at2"/>
<keyword evidence="4" id="KW-1185">Reference proteome</keyword>
<proteinExistence type="predicted"/>
<evidence type="ECO:0000259" key="2">
    <source>
        <dbReference type="Pfam" id="PF14258"/>
    </source>
</evidence>
<name>A0A2S1LPQ3_9FLAO</name>
<sequence length="398" mass="46770">MNRNLKFYIAIIVVLIVIIITIDSSKPKPVNWEPTYSIKDKIPFGLYILNEEIPMMFQDQKIFRLNTTPYEYFVDQYDYDTERYLTDGTFMMISDEYTIDTESTNEILYFVEHGNTAFISSNSFPETLLDSLGFNYNGSYAVKDTLPSWVVNPKLGNAPYNLISNSGTNYFSKIDTLKTIVLGYQKTHNKKLVNFIKIPYGKGVFYLHTQPVAFTNFQLLKNDNYQYAEKVLSYIPKGTIHWALKNQYGEDISDSPLRFIFSQPPLKWPWYLFIIGMLLFMIFNAKRRQRIIPEIKPLENTTVDFVKTIGNLYFQEGDYDTIIEKKIIYLLARIRQEYLMDTNVLDAEFIKKLQHKSGKNPEDIKQLFYLITNHRKKHYQSVEHDLIELNKAIEKFTA</sequence>
<protein>
    <recommendedName>
        <fullName evidence="2">DUF4350 domain-containing protein</fullName>
    </recommendedName>
</protein>
<dbReference type="Pfam" id="PF14258">
    <property type="entry name" value="DUF4350"/>
    <property type="match status" value="1"/>
</dbReference>
<dbReference type="KEGG" id="fki:FK004_10965"/>
<dbReference type="RefSeq" id="WP_108737273.1">
    <property type="nucleotide sequence ID" value="NZ_CP020919.1"/>
</dbReference>
<gene>
    <name evidence="3" type="ORF">FK004_10965</name>
</gene>
<dbReference type="AlphaFoldDB" id="A0A2S1LPQ3"/>
<reference evidence="3 4" key="1">
    <citation type="submission" date="2017-04" db="EMBL/GenBank/DDBJ databases">
        <title>Complete genome sequence of Flavobacterium kingsejong AJ004.</title>
        <authorList>
            <person name="Lee P.C."/>
        </authorList>
    </citation>
    <scope>NUCLEOTIDE SEQUENCE [LARGE SCALE GENOMIC DNA]</scope>
    <source>
        <strain evidence="3 4">AJ004</strain>
    </source>
</reference>
<accession>A0A2S1LPQ3</accession>
<feature type="domain" description="DUF4350" evidence="2">
    <location>
        <begin position="85"/>
        <end position="232"/>
    </location>
</feature>
<dbReference type="Proteomes" id="UP000244677">
    <property type="component" value="Chromosome"/>
</dbReference>
<dbReference type="EMBL" id="CP020919">
    <property type="protein sequence ID" value="AWG25699.1"/>
    <property type="molecule type" value="Genomic_DNA"/>
</dbReference>
<feature type="transmembrane region" description="Helical" evidence="1">
    <location>
        <begin position="7"/>
        <end position="25"/>
    </location>
</feature>
<organism evidence="3 4">
    <name type="scientific">Flavobacterium kingsejongi</name>
    <dbReference type="NCBI Taxonomy" id="1678728"/>
    <lineage>
        <taxon>Bacteria</taxon>
        <taxon>Pseudomonadati</taxon>
        <taxon>Bacteroidota</taxon>
        <taxon>Flavobacteriia</taxon>
        <taxon>Flavobacteriales</taxon>
        <taxon>Flavobacteriaceae</taxon>
        <taxon>Flavobacterium</taxon>
    </lineage>
</organism>
<evidence type="ECO:0000256" key="1">
    <source>
        <dbReference type="SAM" id="Phobius"/>
    </source>
</evidence>